<feature type="compositionally biased region" description="Basic residues" evidence="1">
    <location>
        <begin position="297"/>
        <end position="309"/>
    </location>
</feature>
<reference evidence="2" key="1">
    <citation type="submission" date="2022-07" db="EMBL/GenBank/DDBJ databases">
        <title>Draft genome sequence of Zalerion maritima ATCC 34329, a (micro)plastics degrading marine fungus.</title>
        <authorList>
            <person name="Paco A."/>
            <person name="Goncalves M.F.M."/>
            <person name="Rocha-Santos T.A.P."/>
            <person name="Alves A."/>
        </authorList>
    </citation>
    <scope>NUCLEOTIDE SEQUENCE</scope>
    <source>
        <strain evidence="2">ATCC 34329</strain>
    </source>
</reference>
<dbReference type="Proteomes" id="UP001201980">
    <property type="component" value="Unassembled WGS sequence"/>
</dbReference>
<keyword evidence="3" id="KW-1185">Reference proteome</keyword>
<proteinExistence type="predicted"/>
<organism evidence="2 3">
    <name type="scientific">Zalerion maritima</name>
    <dbReference type="NCBI Taxonomy" id="339359"/>
    <lineage>
        <taxon>Eukaryota</taxon>
        <taxon>Fungi</taxon>
        <taxon>Dikarya</taxon>
        <taxon>Ascomycota</taxon>
        <taxon>Pezizomycotina</taxon>
        <taxon>Sordariomycetes</taxon>
        <taxon>Lulworthiomycetidae</taxon>
        <taxon>Lulworthiales</taxon>
        <taxon>Lulworthiaceae</taxon>
        <taxon>Zalerion</taxon>
    </lineage>
</organism>
<accession>A0AAD5RQ73</accession>
<protein>
    <submittedName>
        <fullName evidence="2">Uncharacterized protein</fullName>
    </submittedName>
</protein>
<feature type="region of interest" description="Disordered" evidence="1">
    <location>
        <begin position="206"/>
        <end position="226"/>
    </location>
</feature>
<dbReference type="EMBL" id="JAKWBI020000344">
    <property type="protein sequence ID" value="KAJ2896231.1"/>
    <property type="molecule type" value="Genomic_DNA"/>
</dbReference>
<feature type="compositionally biased region" description="Basic and acidic residues" evidence="1">
    <location>
        <begin position="206"/>
        <end position="215"/>
    </location>
</feature>
<evidence type="ECO:0000256" key="1">
    <source>
        <dbReference type="SAM" id="MobiDB-lite"/>
    </source>
</evidence>
<feature type="region of interest" description="Disordered" evidence="1">
    <location>
        <begin position="264"/>
        <end position="317"/>
    </location>
</feature>
<name>A0AAD5RQ73_9PEZI</name>
<sequence length="424" mass="47975">MIWLFGPPLKTTMILGTIVEIPEVATLSETERTAVLNKARQLQAANALASRLRSLTPPVDEDEKNEESRRLEAHARKELEDAGCPPCYPPDVDLTTRNVPQKFQAIVDYWLASLRTDDVVLCAQVSAYRKFLADQLQTRRRFRNKCFGKYEDEVRERRRRYCLLGDVHLLPDSRQQSRLQNWVEFQNYHLKILELLETEQDESQQKLDDARKLASDRSAPAPECAGGDAEALEHILERAKRSIGQRKVLLDWIEQWRQTVLSKAGPRISARGGRRRGSKASSPSTVLGQAKVVEAKPKKRKTPIRKPRQPKVEPTIQDLDAIPQAPIRQETTPRLTKEDETLLRPFRLQRVTKATRFANGSGKPLSAGVSIQGISPSPLKPDVGVFVDLGLELACRCQALTTPYPVCDANVNRMVLEVIQNWDP</sequence>
<evidence type="ECO:0000313" key="2">
    <source>
        <dbReference type="EMBL" id="KAJ2896231.1"/>
    </source>
</evidence>
<gene>
    <name evidence="2" type="ORF">MKZ38_005725</name>
</gene>
<comment type="caution">
    <text evidence="2">The sequence shown here is derived from an EMBL/GenBank/DDBJ whole genome shotgun (WGS) entry which is preliminary data.</text>
</comment>
<dbReference type="AlphaFoldDB" id="A0AAD5RQ73"/>
<evidence type="ECO:0000313" key="3">
    <source>
        <dbReference type="Proteomes" id="UP001201980"/>
    </source>
</evidence>